<evidence type="ECO:0000256" key="1">
    <source>
        <dbReference type="ARBA" id="ARBA00022962"/>
    </source>
</evidence>
<reference evidence="3 4" key="2">
    <citation type="journal article" date="2011" name="Stand. Genomic Sci.">
        <title>Complete genome sequence of Desulfurococcus mucosus type strain (O7/1).</title>
        <authorList>
            <person name="Wirth R."/>
            <person name="Chertkov O."/>
            <person name="Held B."/>
            <person name="Lapidus A."/>
            <person name="Nolan M."/>
            <person name="Lucas S."/>
            <person name="Hammon N."/>
            <person name="Deshpande S."/>
            <person name="Cheng J.F."/>
            <person name="Tapia R."/>
            <person name="Han C."/>
            <person name="Goodwin L."/>
            <person name="Pitluck S."/>
            <person name="Liolios K."/>
            <person name="Ioanna P."/>
            <person name="Ivanova N."/>
            <person name="Mavromatis K."/>
            <person name="Mikhailova N."/>
            <person name="Pati A."/>
            <person name="Chen A."/>
            <person name="Palaniappan K."/>
            <person name="Land M."/>
            <person name="Hauser L."/>
            <person name="Chang Y.J."/>
            <person name="Jeffries C.D."/>
            <person name="Bilek Y."/>
            <person name="Hader T."/>
            <person name="Rohde M."/>
            <person name="Spring S."/>
            <person name="Sikorski J."/>
            <person name="Goker M."/>
            <person name="Woyke T."/>
            <person name="Bristow J."/>
            <person name="Eisen J.A."/>
            <person name="Markowitz V."/>
            <person name="Hugenholtz P."/>
            <person name="Kyrpides N.C."/>
            <person name="Klenk H.P."/>
        </authorList>
    </citation>
    <scope>NUCLEOTIDE SEQUENCE [LARGE SCALE GENOMIC DNA]</scope>
    <source>
        <strain evidence="4">ATCC 35584 / DSM 2162 / JCM 9187 / O7/1</strain>
    </source>
</reference>
<evidence type="ECO:0000313" key="4">
    <source>
        <dbReference type="Proteomes" id="UP000001068"/>
    </source>
</evidence>
<keyword evidence="1 3" id="KW-0315">Glutamine amidotransferase</keyword>
<dbReference type="GO" id="GO:0016740">
    <property type="term" value="F:transferase activity"/>
    <property type="evidence" value="ECO:0007669"/>
    <property type="project" value="UniProtKB-KW"/>
</dbReference>
<dbReference type="HOGENOM" id="CLU_042555_0_1_2"/>
<dbReference type="KEGG" id="dmu:Desmu_0836"/>
<gene>
    <name evidence="3" type="ordered locus">Desmu_0836</name>
</gene>
<evidence type="ECO:0000313" key="3">
    <source>
        <dbReference type="EMBL" id="ADV65140.1"/>
    </source>
</evidence>
<dbReference type="AlphaFoldDB" id="E8R9G4"/>
<organism evidence="3 4">
    <name type="scientific">Desulfurococcus mucosus (strain ATCC 35584 / DSM 2162 / JCM 9187 / O7/1)</name>
    <dbReference type="NCBI Taxonomy" id="765177"/>
    <lineage>
        <taxon>Archaea</taxon>
        <taxon>Thermoproteota</taxon>
        <taxon>Thermoprotei</taxon>
        <taxon>Desulfurococcales</taxon>
        <taxon>Desulfurococcaceae</taxon>
        <taxon>Desulfurococcus</taxon>
    </lineage>
</organism>
<dbReference type="Gene3D" id="3.60.20.10">
    <property type="entry name" value="Glutamine Phosphoribosylpyrophosphate, subunit 1, domain 1"/>
    <property type="match status" value="1"/>
</dbReference>
<dbReference type="eggNOG" id="arCOG03639">
    <property type="taxonomic scope" value="Archaea"/>
</dbReference>
<accession>E8R9G4</accession>
<dbReference type="PANTHER" id="PTHR42824">
    <property type="entry name" value="GLUTAMINE AMIDOTRANSFERASE"/>
    <property type="match status" value="1"/>
</dbReference>
<dbReference type="InterPro" id="IPR017932">
    <property type="entry name" value="GATase_2_dom"/>
</dbReference>
<reference evidence="4" key="1">
    <citation type="submission" date="2010-11" db="EMBL/GenBank/DDBJ databases">
        <title>The complete genome of Desulfurococcus mucosus DSM 2162.</title>
        <authorList>
            <consortium name="US DOE Joint Genome Institute (JGI-PGF)"/>
            <person name="Lucas S."/>
            <person name="Copeland A."/>
            <person name="Lapidus A."/>
            <person name="Bruce D."/>
            <person name="Goodwin L."/>
            <person name="Pitluck S."/>
            <person name="Kyrpides N."/>
            <person name="Mavromatis K."/>
            <person name="Pagani I."/>
            <person name="Ivanova N."/>
            <person name="Ovchinnikova G."/>
            <person name="Chertkov O."/>
            <person name="Held B."/>
            <person name="Brettin T."/>
            <person name="Detter J.C."/>
            <person name="Tapia R."/>
            <person name="Han C."/>
            <person name="Land M."/>
            <person name="Hauser L."/>
            <person name="Markowitz V."/>
            <person name="Cheng J.-F."/>
            <person name="Hugenholtz P."/>
            <person name="Woyke T."/>
            <person name="Wu D."/>
            <person name="Wirth R."/>
            <person name="Bilek Y."/>
            <person name="Hader T."/>
            <person name="Klenk H.-P."/>
            <person name="Eisen J.A."/>
        </authorList>
    </citation>
    <scope>NUCLEOTIDE SEQUENCE [LARGE SCALE GENOMIC DNA]</scope>
    <source>
        <strain evidence="4">ATCC 35584 / DSM 2162 / JCM 9187 / O7/1</strain>
    </source>
</reference>
<dbReference type="Proteomes" id="UP000001068">
    <property type="component" value="Chromosome"/>
</dbReference>
<keyword evidence="3" id="KW-0808">Transferase</keyword>
<dbReference type="PROSITE" id="PS51278">
    <property type="entry name" value="GATASE_TYPE_2"/>
    <property type="match status" value="1"/>
</dbReference>
<proteinExistence type="predicted"/>
<feature type="domain" description="Glutamine amidotransferase type-2" evidence="2">
    <location>
        <begin position="2"/>
        <end position="256"/>
    </location>
</feature>
<dbReference type="InterPro" id="IPR029055">
    <property type="entry name" value="Ntn_hydrolases_N"/>
</dbReference>
<dbReference type="EMBL" id="CP002363">
    <property type="protein sequence ID" value="ADV65140.1"/>
    <property type="molecule type" value="Genomic_DNA"/>
</dbReference>
<sequence length="269" mass="30926">MCRLFGLYANRPVDVYFSFFESPMGSMVEFSHENPSGWGIAWLDEGGWHVYKEPLPLYSSAKAREVIQRRARGRIVVSHVRLASVGDRRRGNTHPWLYRSWVFAHNGTIHDRRALLGLLDERHRSLDGDTDSEAFFHLVVQEAEEYGDPVEGIRRAVEKIIAEGIGFSSLNFIASDGERLYALRYATTSLDYYTLYYRERPGEGFELRKLSKETRQLIAMKLAYRERAVLVASEPMSDEPYWNPIPNKHLIVVNSGLDIELIPMKTPSN</sequence>
<protein>
    <submittedName>
        <fullName evidence="3">Glutamine amidotransferase class-II</fullName>
    </submittedName>
</protein>
<dbReference type="CDD" id="cd01908">
    <property type="entry name" value="YafJ"/>
    <property type="match status" value="1"/>
</dbReference>
<evidence type="ECO:0000259" key="2">
    <source>
        <dbReference type="PROSITE" id="PS51278"/>
    </source>
</evidence>
<name>E8R9G4_DESM0</name>
<dbReference type="GeneID" id="10153533"/>
<keyword evidence="4" id="KW-1185">Reference proteome</keyword>
<dbReference type="RefSeq" id="WP_013562362.1">
    <property type="nucleotide sequence ID" value="NC_014961.1"/>
</dbReference>
<dbReference type="Pfam" id="PF13230">
    <property type="entry name" value="GATase_4"/>
    <property type="match status" value="1"/>
</dbReference>
<dbReference type="OrthoDB" id="350529at2157"/>
<dbReference type="SUPFAM" id="SSF56235">
    <property type="entry name" value="N-terminal nucleophile aminohydrolases (Ntn hydrolases)"/>
    <property type="match status" value="1"/>
</dbReference>
<dbReference type="InterPro" id="IPR026869">
    <property type="entry name" value="EgtC-like"/>
</dbReference>
<dbReference type="PANTHER" id="PTHR42824:SF1">
    <property type="entry name" value="GLUTAMINE AMIDOTRANSFERASE YAFJ-RELATED"/>
    <property type="match status" value="1"/>
</dbReference>